<dbReference type="RefSeq" id="WP_261235331.1">
    <property type="nucleotide sequence ID" value="NZ_JAMXFA010000010.1"/>
</dbReference>
<evidence type="ECO:0000256" key="1">
    <source>
        <dbReference type="SAM" id="MobiDB-lite"/>
    </source>
</evidence>
<dbReference type="SUPFAM" id="SSF89260">
    <property type="entry name" value="Collagen-binding domain"/>
    <property type="match status" value="2"/>
</dbReference>
<feature type="region of interest" description="Disordered" evidence="1">
    <location>
        <begin position="165"/>
        <end position="189"/>
    </location>
</feature>
<comment type="caution">
    <text evidence="2">The sequence shown here is derived from an EMBL/GenBank/DDBJ whole genome shotgun (WGS) entry which is preliminary data.</text>
</comment>
<evidence type="ECO:0008006" key="4">
    <source>
        <dbReference type="Google" id="ProtNLM"/>
    </source>
</evidence>
<accession>A0ABT2N5L6</accession>
<sequence>MAVNLADLNFYRAVNPDLGGLNDPQAFQHLLNNGLNEGRVFSPYIDLNLYRAVNTDLAAAGLTSNRQLYDHLQNAGVAEGRSFSPVFNANFYRAANPDLAAAGLNNEQLLDHFRASGINEGRASAPNFSVSFYLAANPDLRAAGFNFQQALQHYVFAGMREGRTAAPGGPVAPPPPPPPPAAVAPGTTPETAGNLGILTGTRTFNDFVGNSDLNDYYRFTLDQVKDFDLVVGGMTQNANIALYIGEQKVDGSVGLGKLIGGSTRSGTEEESISRSLGAGTYFVRVFPYQSFYSNNNDTRYTLRLTATPSGIGDIAGNTPRDAFNMGVLNGTQIFTDFVGNVDLDDYYRFTLDQVQDFNLVLGGRTQDAPVQLYFGEQKVDGSFGLGQLIDGSARFGEPDSISRTLGAGTYFVRVYPRGGFSGGHTSDTKYTLRLSTGGGNTPQNSRTMELSETAISPVDNDPLINNSTFTNANESAIQTFTANGSDLTGGLGNATANLLVNESFTGGKDFTSLLATNPVETPDFSQGLALI</sequence>
<gene>
    <name evidence="2" type="ORF">NG792_09715</name>
</gene>
<dbReference type="Proteomes" id="UP001525961">
    <property type="component" value="Unassembled WGS sequence"/>
</dbReference>
<dbReference type="Gene3D" id="2.60.120.380">
    <property type="match status" value="2"/>
</dbReference>
<evidence type="ECO:0000313" key="3">
    <source>
        <dbReference type="Proteomes" id="UP001525961"/>
    </source>
</evidence>
<reference evidence="2 3" key="1">
    <citation type="journal article" date="2022" name="Front. Microbiol.">
        <title>High genomic differentiation and limited gene flow indicate recent cryptic speciation within the genus Laspinema (cyanobacteria).</title>
        <authorList>
            <person name="Stanojkovic A."/>
            <person name="Skoupy S."/>
            <person name="Skaloud P."/>
            <person name="Dvorak P."/>
        </authorList>
    </citation>
    <scope>NUCLEOTIDE SEQUENCE [LARGE SCALE GENOMIC DNA]</scope>
    <source>
        <strain evidence="2 3">D3b</strain>
    </source>
</reference>
<keyword evidence="3" id="KW-1185">Reference proteome</keyword>
<dbReference type="EMBL" id="JAMXFA010000010">
    <property type="protein sequence ID" value="MCT7977980.1"/>
    <property type="molecule type" value="Genomic_DNA"/>
</dbReference>
<proteinExistence type="predicted"/>
<feature type="compositionally biased region" description="Pro residues" evidence="1">
    <location>
        <begin position="170"/>
        <end position="182"/>
    </location>
</feature>
<evidence type="ECO:0000313" key="2">
    <source>
        <dbReference type="EMBL" id="MCT7977980.1"/>
    </source>
</evidence>
<organism evidence="2 3">
    <name type="scientific">Laspinema olomoucense D3b</name>
    <dbReference type="NCBI Taxonomy" id="2953688"/>
    <lineage>
        <taxon>Bacteria</taxon>
        <taxon>Bacillati</taxon>
        <taxon>Cyanobacteriota</taxon>
        <taxon>Cyanophyceae</taxon>
        <taxon>Oscillatoriophycideae</taxon>
        <taxon>Oscillatoriales</taxon>
        <taxon>Laspinemataceae</taxon>
        <taxon>Laspinema</taxon>
        <taxon>Laspinema olomoucense</taxon>
    </lineage>
</organism>
<protein>
    <recommendedName>
        <fullName evidence="4">Peptidase C-terminal archaeal/bacterial domain-containing protein</fullName>
    </recommendedName>
</protein>
<name>A0ABT2N5L6_9CYAN</name>